<gene>
    <name evidence="3" type="ORF">H7965_20215</name>
</gene>
<reference evidence="3" key="1">
    <citation type="submission" date="2020-08" db="EMBL/GenBank/DDBJ databases">
        <authorList>
            <person name="Hu Y."/>
            <person name="Nguyen S.V."/>
            <person name="Li F."/>
            <person name="Fanning S."/>
        </authorList>
    </citation>
    <scope>NUCLEOTIDE SEQUENCE</scope>
    <source>
        <strain evidence="3">SYSU D8009</strain>
    </source>
</reference>
<dbReference type="Pfam" id="PF02541">
    <property type="entry name" value="Ppx-GppA"/>
    <property type="match status" value="1"/>
</dbReference>
<dbReference type="Proteomes" id="UP000600101">
    <property type="component" value="Unassembled WGS sequence"/>
</dbReference>
<comment type="caution">
    <text evidence="3">The sequence shown here is derived from an EMBL/GenBank/DDBJ whole genome shotgun (WGS) entry which is preliminary data.</text>
</comment>
<dbReference type="RefSeq" id="WP_186772397.1">
    <property type="nucleotide sequence ID" value="NZ_JACOMF010000032.1"/>
</dbReference>
<dbReference type="CDD" id="cd24054">
    <property type="entry name" value="ASKHA_NBD_AaPPX-GppA_MtPPX2-like"/>
    <property type="match status" value="1"/>
</dbReference>
<evidence type="ECO:0000259" key="2">
    <source>
        <dbReference type="Pfam" id="PF02541"/>
    </source>
</evidence>
<dbReference type="PANTHER" id="PTHR30005:SF0">
    <property type="entry name" value="RETROGRADE REGULATION PROTEIN 2"/>
    <property type="match status" value="1"/>
</dbReference>
<dbReference type="SUPFAM" id="SSF53067">
    <property type="entry name" value="Actin-like ATPase domain"/>
    <property type="match status" value="2"/>
</dbReference>
<dbReference type="Gene3D" id="3.30.420.40">
    <property type="match status" value="1"/>
</dbReference>
<evidence type="ECO:0000313" key="4">
    <source>
        <dbReference type="Proteomes" id="UP000600101"/>
    </source>
</evidence>
<dbReference type="InterPro" id="IPR003695">
    <property type="entry name" value="Ppx_GppA_N"/>
</dbReference>
<feature type="region of interest" description="Disordered" evidence="1">
    <location>
        <begin position="1"/>
        <end position="32"/>
    </location>
</feature>
<dbReference type="InterPro" id="IPR050273">
    <property type="entry name" value="GppA/Ppx_hydrolase"/>
</dbReference>
<dbReference type="PANTHER" id="PTHR30005">
    <property type="entry name" value="EXOPOLYPHOSPHATASE"/>
    <property type="match status" value="1"/>
</dbReference>
<sequence>MPDDAVPISLPAGGLAAPPRPSAEREGHSHGPARYGAAPAYAALDLGTNNCRLLIGAPLGTGFRVVDSFSRIVRLGEGLAATGQLSEIAMERALGALAACADKLLRRPLRSVQAVATEACRRATNGAAFLHRVEVETGLRPRIISAREEAELAMESCAPLLEAGDRRALLFDIGGGSTEIAWIRIPAGGPPVAELIGYISLPLGVVTLAERAGHSCFTEEGFGAVVEEVAAQLEAFDRVHCIGQEIRAGGVRLIGTSGTVTTLAGVALALPRYRRPLVDGCRLDVHVADQALGDLFALGRAGLAAHPCVGPERVEFVLPGCAIYAAIRQIWRVPTLTVADRGLREGMLLRMMRADRHGLRGAPRRYS</sequence>
<keyword evidence="4" id="KW-1185">Reference proteome</keyword>
<name>A0A9X0UF77_9PROT</name>
<proteinExistence type="predicted"/>
<organism evidence="3 4">
    <name type="scientific">Siccirubricoccus deserti</name>
    <dbReference type="NCBI Taxonomy" id="2013562"/>
    <lineage>
        <taxon>Bacteria</taxon>
        <taxon>Pseudomonadati</taxon>
        <taxon>Pseudomonadota</taxon>
        <taxon>Alphaproteobacteria</taxon>
        <taxon>Acetobacterales</taxon>
        <taxon>Roseomonadaceae</taxon>
        <taxon>Siccirubricoccus</taxon>
    </lineage>
</organism>
<dbReference type="InterPro" id="IPR043129">
    <property type="entry name" value="ATPase_NBD"/>
</dbReference>
<accession>A0A9X0UF77</accession>
<evidence type="ECO:0000256" key="1">
    <source>
        <dbReference type="SAM" id="MobiDB-lite"/>
    </source>
</evidence>
<evidence type="ECO:0000313" key="3">
    <source>
        <dbReference type="EMBL" id="MBC4017636.1"/>
    </source>
</evidence>
<feature type="domain" description="Ppx/GppA phosphatase N-terminal" evidence="2">
    <location>
        <begin position="63"/>
        <end position="353"/>
    </location>
</feature>
<dbReference type="Gene3D" id="3.30.420.150">
    <property type="entry name" value="Exopolyphosphatase. Domain 2"/>
    <property type="match status" value="1"/>
</dbReference>
<dbReference type="GO" id="GO:0016462">
    <property type="term" value="F:pyrophosphatase activity"/>
    <property type="evidence" value="ECO:0007669"/>
    <property type="project" value="TreeGrafter"/>
</dbReference>
<dbReference type="EMBL" id="JACOMF010000032">
    <property type="protein sequence ID" value="MBC4017636.1"/>
    <property type="molecule type" value="Genomic_DNA"/>
</dbReference>
<dbReference type="AlphaFoldDB" id="A0A9X0UF77"/>
<protein>
    <submittedName>
        <fullName evidence="3">Ppx/GppA family phosphatase</fullName>
    </submittedName>
</protein>